<comment type="caution">
    <text evidence="2">The sequence shown here is derived from an EMBL/GenBank/DDBJ whole genome shotgun (WGS) entry which is preliminary data.</text>
</comment>
<dbReference type="Proteomes" id="UP000541444">
    <property type="component" value="Unassembled WGS sequence"/>
</dbReference>
<dbReference type="PROSITE" id="PS00124">
    <property type="entry name" value="FBPASE"/>
    <property type="match status" value="1"/>
</dbReference>
<dbReference type="InterPro" id="IPR044015">
    <property type="entry name" value="FBPase_C_dom"/>
</dbReference>
<accession>A0A7J7KWM8</accession>
<dbReference type="InterPro" id="IPR020548">
    <property type="entry name" value="Fructose_bisphosphatase_AS"/>
</dbReference>
<gene>
    <name evidence="2" type="ORF">GIB67_002148</name>
</gene>
<keyword evidence="3" id="KW-1185">Reference proteome</keyword>
<evidence type="ECO:0000259" key="1">
    <source>
        <dbReference type="Pfam" id="PF18913"/>
    </source>
</evidence>
<feature type="domain" description="Fructose-1-6-bisphosphatase class 1 C-terminal" evidence="1">
    <location>
        <begin position="99"/>
        <end position="157"/>
    </location>
</feature>
<protein>
    <recommendedName>
        <fullName evidence="1">Fructose-1-6-bisphosphatase class 1 C-terminal domain-containing protein</fullName>
    </recommendedName>
</protein>
<name>A0A7J7KWM8_9MAGN</name>
<evidence type="ECO:0000313" key="3">
    <source>
        <dbReference type="Proteomes" id="UP000541444"/>
    </source>
</evidence>
<dbReference type="SUPFAM" id="SSF56655">
    <property type="entry name" value="Carbohydrate phosphatase"/>
    <property type="match status" value="1"/>
</dbReference>
<dbReference type="GO" id="GO:0042578">
    <property type="term" value="F:phosphoric ester hydrolase activity"/>
    <property type="evidence" value="ECO:0007669"/>
    <property type="project" value="InterPro"/>
</dbReference>
<dbReference type="SUPFAM" id="SSF50447">
    <property type="entry name" value="Translation proteins"/>
    <property type="match status" value="1"/>
</dbReference>
<organism evidence="2 3">
    <name type="scientific">Kingdonia uniflora</name>
    <dbReference type="NCBI Taxonomy" id="39325"/>
    <lineage>
        <taxon>Eukaryota</taxon>
        <taxon>Viridiplantae</taxon>
        <taxon>Streptophyta</taxon>
        <taxon>Embryophyta</taxon>
        <taxon>Tracheophyta</taxon>
        <taxon>Spermatophyta</taxon>
        <taxon>Magnoliopsida</taxon>
        <taxon>Ranunculales</taxon>
        <taxon>Circaeasteraceae</taxon>
        <taxon>Kingdonia</taxon>
    </lineage>
</organism>
<dbReference type="AlphaFoldDB" id="A0A7J7KWM8"/>
<sequence>MSRSSGYEYDRCTSCIVEEAGGTQGPTLEESEYPLNRSILFGVLKSYSFLVRGPSVNVDWVHVMYLLLLRFEPSLISFNPSFNTPSPSSQSDAHHWKMKIIVKEKWVFTSVISPSTKAKLILLFEVAPLGLLVEIAEGYSSDGYKTVLNKVTTALDTSPVAVSDKLESRALRCGLKVLVMPSGNIAIVHSLKRGSQPCTIARAGDNVVVGLQGIVVSNVVAGGVLCYPSFPVAVSTHLELKILPIDLRIPILIGS</sequence>
<dbReference type="InterPro" id="IPR009000">
    <property type="entry name" value="Transl_B-barrel_sf"/>
</dbReference>
<dbReference type="GO" id="GO:0005975">
    <property type="term" value="P:carbohydrate metabolic process"/>
    <property type="evidence" value="ECO:0007669"/>
    <property type="project" value="InterPro"/>
</dbReference>
<dbReference type="Pfam" id="PF18913">
    <property type="entry name" value="FBPase_C"/>
    <property type="match status" value="1"/>
</dbReference>
<evidence type="ECO:0000313" key="2">
    <source>
        <dbReference type="EMBL" id="KAF6134747.1"/>
    </source>
</evidence>
<proteinExistence type="predicted"/>
<reference evidence="2 3" key="1">
    <citation type="journal article" date="2020" name="IScience">
        <title>Genome Sequencing of the Endangered Kingdonia uniflora (Circaeasteraceae, Ranunculales) Reveals Potential Mechanisms of Evolutionary Specialization.</title>
        <authorList>
            <person name="Sun Y."/>
            <person name="Deng T."/>
            <person name="Zhang A."/>
            <person name="Moore M.J."/>
            <person name="Landis J.B."/>
            <person name="Lin N."/>
            <person name="Zhang H."/>
            <person name="Zhang X."/>
            <person name="Huang J."/>
            <person name="Zhang X."/>
            <person name="Sun H."/>
            <person name="Wang H."/>
        </authorList>
    </citation>
    <scope>NUCLEOTIDE SEQUENCE [LARGE SCALE GENOMIC DNA]</scope>
    <source>
        <strain evidence="2">TB1705</strain>
        <tissue evidence="2">Leaf</tissue>
    </source>
</reference>
<dbReference type="EMBL" id="JACGCM010002827">
    <property type="protein sequence ID" value="KAF6134747.1"/>
    <property type="molecule type" value="Genomic_DNA"/>
</dbReference>
<dbReference type="Gene3D" id="2.40.30.10">
    <property type="entry name" value="Translation factors"/>
    <property type="match status" value="1"/>
</dbReference>